<accession>A0A2U2C159</accession>
<reference evidence="1 2" key="1">
    <citation type="submission" date="2018-05" db="EMBL/GenBank/DDBJ databases">
        <title>Antimicrobial susceptibility testing and genomic analysis of Arcobacter skirrowii strains and one Arcobacter butzleri isolated from German poultry farms.</title>
        <authorList>
            <person name="Haenel I."/>
            <person name="Hotzel H."/>
            <person name="Tomaso H."/>
            <person name="Busch A."/>
        </authorList>
    </citation>
    <scope>NUCLEOTIDE SEQUENCE [LARGE SCALE GENOMIC DNA]</scope>
    <source>
        <strain evidence="2">v</strain>
    </source>
</reference>
<name>A0A2U2C159_9BACT</name>
<dbReference type="RefSeq" id="WP_109158462.1">
    <property type="nucleotide sequence ID" value="NZ_QEYI01000003.1"/>
</dbReference>
<sequence>MTKNTIIATALALSLFTGCSDKEKEKYELTSNALGSTYLLDKENGELFYVDNKTKFKVSTESEIKNKIGQVLSLEGTFDYIKIYLNTKIYNDRIFYKLNLEYLPLIKEVADEANPTKKIKVNDSKVSFDEWKKTITNYNSNYSLTLVFRDNDNFTLVTKEINLKNISVNFNNGISYEGSFLVDNSIATKINNLNYYYVLPNF</sequence>
<proteinExistence type="predicted"/>
<dbReference type="AlphaFoldDB" id="A0A2U2C159"/>
<evidence type="ECO:0000313" key="2">
    <source>
        <dbReference type="Proteomes" id="UP000245014"/>
    </source>
</evidence>
<organism evidence="1 2">
    <name type="scientific">Aliarcobacter skirrowii</name>
    <dbReference type="NCBI Taxonomy" id="28200"/>
    <lineage>
        <taxon>Bacteria</taxon>
        <taxon>Pseudomonadati</taxon>
        <taxon>Campylobacterota</taxon>
        <taxon>Epsilonproteobacteria</taxon>
        <taxon>Campylobacterales</taxon>
        <taxon>Arcobacteraceae</taxon>
        <taxon>Aliarcobacter</taxon>
    </lineage>
</organism>
<evidence type="ECO:0000313" key="1">
    <source>
        <dbReference type="EMBL" id="PWE21762.1"/>
    </source>
</evidence>
<gene>
    <name evidence="1" type="ORF">DF188_05985</name>
</gene>
<dbReference type="PROSITE" id="PS51257">
    <property type="entry name" value="PROKAR_LIPOPROTEIN"/>
    <property type="match status" value="1"/>
</dbReference>
<dbReference type="EMBL" id="QEYI01000003">
    <property type="protein sequence ID" value="PWE21762.1"/>
    <property type="molecule type" value="Genomic_DNA"/>
</dbReference>
<protein>
    <submittedName>
        <fullName evidence="1">Uncharacterized protein</fullName>
    </submittedName>
</protein>
<dbReference type="Proteomes" id="UP000245014">
    <property type="component" value="Unassembled WGS sequence"/>
</dbReference>
<comment type="caution">
    <text evidence="1">The sequence shown here is derived from an EMBL/GenBank/DDBJ whole genome shotgun (WGS) entry which is preliminary data.</text>
</comment>